<gene>
    <name evidence="2" type="ORF">GLOINDRAFT_2065</name>
</gene>
<dbReference type="AlphaFoldDB" id="U9UMZ9"/>
<dbReference type="HOGENOM" id="CLU_455032_0_0_1"/>
<feature type="compositionally biased region" description="Acidic residues" evidence="1">
    <location>
        <begin position="51"/>
        <end position="62"/>
    </location>
</feature>
<evidence type="ECO:0000313" key="2">
    <source>
        <dbReference type="EMBL" id="ESA19963.1"/>
    </source>
</evidence>
<reference evidence="2" key="1">
    <citation type="submission" date="2013-07" db="EMBL/GenBank/DDBJ databases">
        <title>The genome of an arbuscular mycorrhizal fungus provides insights into the evolution of the oldest plant symbiosis.</title>
        <authorList>
            <consortium name="DOE Joint Genome Institute"/>
            <person name="Tisserant E."/>
            <person name="Malbreil M."/>
            <person name="Kuo A."/>
            <person name="Kohler A."/>
            <person name="Symeonidi A."/>
            <person name="Balestrini R."/>
            <person name="Charron P."/>
            <person name="Duensing N."/>
            <person name="Frei-dit-Frey N."/>
            <person name="Gianinazzi-Pearson V."/>
            <person name="Gilbert B."/>
            <person name="Handa Y."/>
            <person name="Hijri M."/>
            <person name="Kaul R."/>
            <person name="Kawaguchi M."/>
            <person name="Krajinski F."/>
            <person name="Lammers P."/>
            <person name="Lapierre D."/>
            <person name="Masclaux F.G."/>
            <person name="Murat C."/>
            <person name="Morin E."/>
            <person name="Ndikumana S."/>
            <person name="Pagni M."/>
            <person name="Petitpierre D."/>
            <person name="Requena N."/>
            <person name="Rosikiewicz P."/>
            <person name="Riley R."/>
            <person name="Saito K."/>
            <person name="San Clemente H."/>
            <person name="Shapiro H."/>
            <person name="van Tuinen D."/>
            <person name="Becard G."/>
            <person name="Bonfante P."/>
            <person name="Paszkowski U."/>
            <person name="Shachar-Hill Y."/>
            <person name="Young J.P."/>
            <person name="Sanders I.R."/>
            <person name="Henrissat B."/>
            <person name="Rensing S.A."/>
            <person name="Grigoriev I.V."/>
            <person name="Corradi N."/>
            <person name="Roux C."/>
            <person name="Martin F."/>
        </authorList>
    </citation>
    <scope>NUCLEOTIDE SEQUENCE</scope>
    <source>
        <strain evidence="2">DAOM 197198</strain>
    </source>
</reference>
<dbReference type="PANTHER" id="PTHR46579:SF2">
    <property type="entry name" value="C2H2-TYPE DOMAIN-CONTAINING PROTEIN"/>
    <property type="match status" value="1"/>
</dbReference>
<evidence type="ECO:0008006" key="3">
    <source>
        <dbReference type="Google" id="ProtNLM"/>
    </source>
</evidence>
<organism evidence="2">
    <name type="scientific">Rhizophagus irregularis (strain DAOM 181602 / DAOM 197198 / MUCL 43194)</name>
    <name type="common">Arbuscular mycorrhizal fungus</name>
    <name type="synonym">Glomus intraradices</name>
    <dbReference type="NCBI Taxonomy" id="747089"/>
    <lineage>
        <taxon>Eukaryota</taxon>
        <taxon>Fungi</taxon>
        <taxon>Fungi incertae sedis</taxon>
        <taxon>Mucoromycota</taxon>
        <taxon>Glomeromycotina</taxon>
        <taxon>Glomeromycetes</taxon>
        <taxon>Glomerales</taxon>
        <taxon>Glomeraceae</taxon>
        <taxon>Rhizophagus</taxon>
    </lineage>
</organism>
<protein>
    <recommendedName>
        <fullName evidence="3">Transposase domain-containing protein</fullName>
    </recommendedName>
</protein>
<dbReference type="eggNOG" id="ENOG502S0SA">
    <property type="taxonomic scope" value="Eukaryota"/>
</dbReference>
<sequence>MMMKNQNEMMMMNWNEAMMKNRNETIMFRDVNLEQPNKLKPVQLEDKVPSDDDGASTTDEDDVPIEEFTAPDFNDLESDHEYFDMNINFNDSMVLLDTDQTRFENFPTSFYMAKKLLGINKRDRTCAPFNSSAYSSGVIYGVICNLPCDIRFKQENMLYLGLLPGPEEVKLHKINHFLSPIVNELLEFWDGVDLPSGKRIRMAPIAAEEGLILRQCRTQEERKKHVSDTHVQWSEMLRLPYFNPIRHLIVNPMHCLFLGIAHWIVKKLWIDSGKITKKDLELMERRAKALKVPADIRRIPYKIATGEGFSGFTADQWKSFILIYATPLMWDLLDTSDREILANFPIALARLIETYYGKEMITPNIHLSLHIVDCCHDYGPLYSFWCYSFERMNGLLGSFPNSKRAIELELMRIITQNSQPTTGSLAAYDGFDFAELYRFMRTFHQNIDVTITGCEEFPGEMITQKSKDFVSIAEFVSNNLTSSNSENQPIVVSPNVSQFGRIQIATEIFGSALAPRYQRSSYITSKFIQDDESVDIFPGQVQFYFEHTVPLPTGAKTHRLAFIKWYMWVPREKTRFHCRIDNEDDKAVILNCGKIIFTNY</sequence>
<dbReference type="VEuPathDB" id="FungiDB:RhiirFUN_010603"/>
<dbReference type="EMBL" id="KI277786">
    <property type="protein sequence ID" value="ESA19963.1"/>
    <property type="molecule type" value="Genomic_DNA"/>
</dbReference>
<accession>U9UMZ9</accession>
<evidence type="ECO:0000256" key="1">
    <source>
        <dbReference type="SAM" id="MobiDB-lite"/>
    </source>
</evidence>
<proteinExistence type="predicted"/>
<feature type="region of interest" description="Disordered" evidence="1">
    <location>
        <begin position="38"/>
        <end position="62"/>
    </location>
</feature>
<dbReference type="PANTHER" id="PTHR46579">
    <property type="entry name" value="F5/8 TYPE C DOMAIN-CONTAINING PROTEIN-RELATED"/>
    <property type="match status" value="1"/>
</dbReference>
<name>U9UMZ9_RHIID</name>